<organism evidence="1">
    <name type="scientific">Escherichia coli</name>
    <dbReference type="NCBI Taxonomy" id="562"/>
    <lineage>
        <taxon>Bacteria</taxon>
        <taxon>Pseudomonadati</taxon>
        <taxon>Pseudomonadota</taxon>
        <taxon>Gammaproteobacteria</taxon>
        <taxon>Enterobacterales</taxon>
        <taxon>Enterobacteriaceae</taxon>
        <taxon>Escherichia</taxon>
    </lineage>
</organism>
<evidence type="ECO:0000313" key="2">
    <source>
        <dbReference type="EMBL" id="MTE92303.1"/>
    </source>
</evidence>
<dbReference type="EMBL" id="AB812022">
    <property type="protein sequence ID" value="BAQ01056.1"/>
    <property type="molecule type" value="Genomic_DNA"/>
</dbReference>
<protein>
    <submittedName>
        <fullName evidence="1">Uncharacterized protein</fullName>
    </submittedName>
</protein>
<reference evidence="1" key="1">
    <citation type="journal article" date="2014" name="DNA Res.">
        <title>A complete view of the genetic diversity of the Escherichia coli O-antigen biosynthesis gene cluster.</title>
        <authorList>
            <person name="Iguchi A."/>
            <person name="Iyoda S."/>
            <person name="Kikuchi T."/>
            <person name="Ogura Y."/>
            <person name="Katsura K."/>
            <person name="Ohnishi M."/>
            <person name="Hayashi T."/>
            <person name="Thomson N.R."/>
        </authorList>
    </citation>
    <scope>NUCLEOTIDE SEQUENCE</scope>
    <source>
        <strain evidence="1">F10167a-41</strain>
    </source>
</reference>
<dbReference type="AlphaFoldDB" id="A0A0A8J4C3"/>
<reference evidence="2 3" key="2">
    <citation type="submission" date="2019-10" db="EMBL/GenBank/DDBJ databases">
        <title>Comparative genomic analysis of antimicrobial resistant Escherichia coli of diverse origin.</title>
        <authorList>
            <person name="Ghatak S."/>
            <person name="Milton A.P."/>
            <person name="Rhetso K."/>
            <person name="Purkait D."/>
            <person name="Das S."/>
            <person name="Puro K.-U."/>
            <person name="Shakuntala I."/>
            <person name="Sen A."/>
            <person name="Sanjukta R."/>
            <person name="Priya G.B."/>
            <person name="Mawlong M."/>
            <person name="Lyngdoh V."/>
            <person name="Rynghang J."/>
            <person name="Mawphlang B.L."/>
        </authorList>
    </citation>
    <scope>NUCLEOTIDE SEQUENCE [LARGE SCALE GENOMIC DNA]</scope>
    <source>
        <strain evidence="2 3">SE161</strain>
    </source>
</reference>
<sequence>MENLDLNNINDEIISSIHYAREERALNINNIISRLSNEHKILYRYKTYDINHLLSLCINDYRELITILITKKIPEDIRAFTLINRFSRRPLFFIILLAYHPDAQVKINGITKIMIMKILRRNKNIFNFARKIYYKVRG</sequence>
<proteinExistence type="predicted"/>
<dbReference type="Proteomes" id="UP000486847">
    <property type="component" value="Unassembled WGS sequence"/>
</dbReference>
<evidence type="ECO:0000313" key="3">
    <source>
        <dbReference type="Proteomes" id="UP000486847"/>
    </source>
</evidence>
<dbReference type="RefSeq" id="WP_032250467.1">
    <property type="nucleotide sequence ID" value="NZ_AP027424.1"/>
</dbReference>
<dbReference type="EMBL" id="WCEW01000067">
    <property type="protein sequence ID" value="MTE92303.1"/>
    <property type="molecule type" value="Genomic_DNA"/>
</dbReference>
<gene>
    <name evidence="2" type="ORF">F9B07_26690</name>
</gene>
<evidence type="ECO:0000313" key="1">
    <source>
        <dbReference type="EMBL" id="BAQ01056.1"/>
    </source>
</evidence>
<name>A0A0A8J4C3_ECOLX</name>
<accession>A0A0A8J4C3</accession>